<dbReference type="AlphaFoldDB" id="A0A2M6WEY4"/>
<dbReference type="Pfam" id="PF02463">
    <property type="entry name" value="SMC_N"/>
    <property type="match status" value="1"/>
</dbReference>
<accession>A0A2M6WEY4</accession>
<proteinExistence type="predicted"/>
<evidence type="ECO:0000259" key="2">
    <source>
        <dbReference type="Pfam" id="PF02463"/>
    </source>
</evidence>
<feature type="coiled-coil region" evidence="1">
    <location>
        <begin position="384"/>
        <end position="470"/>
    </location>
</feature>
<evidence type="ECO:0000313" key="4">
    <source>
        <dbReference type="Proteomes" id="UP000228809"/>
    </source>
</evidence>
<gene>
    <name evidence="3" type="ORF">COU17_00915</name>
</gene>
<dbReference type="SUPFAM" id="SSF52540">
    <property type="entry name" value="P-loop containing nucleoside triphosphate hydrolases"/>
    <property type="match status" value="1"/>
</dbReference>
<evidence type="ECO:0000313" key="3">
    <source>
        <dbReference type="EMBL" id="PIT91339.1"/>
    </source>
</evidence>
<name>A0A2M6WEY4_9BACT</name>
<dbReference type="EMBL" id="PFBJ01000004">
    <property type="protein sequence ID" value="PIT91339.1"/>
    <property type="molecule type" value="Genomic_DNA"/>
</dbReference>
<reference evidence="4" key="1">
    <citation type="submission" date="2017-09" db="EMBL/GenBank/DDBJ databases">
        <title>Depth-based differentiation of microbial function through sediment-hosted aquifers and enrichment of novel symbionts in the deep terrestrial subsurface.</title>
        <authorList>
            <person name="Probst A.J."/>
            <person name="Ladd B."/>
            <person name="Jarett J.K."/>
            <person name="Geller-Mcgrath D.E."/>
            <person name="Sieber C.M.K."/>
            <person name="Emerson J.B."/>
            <person name="Anantharaman K."/>
            <person name="Thomas B.C."/>
            <person name="Malmstrom R."/>
            <person name="Stieglmeier M."/>
            <person name="Klingl A."/>
            <person name="Woyke T."/>
            <person name="Ryan C.M."/>
            <person name="Banfield J.F."/>
        </authorList>
    </citation>
    <scope>NUCLEOTIDE SEQUENCE [LARGE SCALE GENOMIC DNA]</scope>
</reference>
<feature type="coiled-coil region" evidence="1">
    <location>
        <begin position="174"/>
        <end position="232"/>
    </location>
</feature>
<dbReference type="Gene3D" id="3.40.50.300">
    <property type="entry name" value="P-loop containing nucleotide triphosphate hydrolases"/>
    <property type="match status" value="2"/>
</dbReference>
<feature type="domain" description="RecF/RecN/SMC N-terminal" evidence="2">
    <location>
        <begin position="2"/>
        <end position="722"/>
    </location>
</feature>
<keyword evidence="1" id="KW-0175">Coiled coil</keyword>
<dbReference type="InterPro" id="IPR027417">
    <property type="entry name" value="P-loop_NTPase"/>
</dbReference>
<feature type="coiled-coil region" evidence="1">
    <location>
        <begin position="529"/>
        <end position="563"/>
    </location>
</feature>
<dbReference type="Proteomes" id="UP000228809">
    <property type="component" value="Unassembled WGS sequence"/>
</dbReference>
<comment type="caution">
    <text evidence="3">The sequence shown here is derived from an EMBL/GenBank/DDBJ whole genome shotgun (WGS) entry which is preliminary data.</text>
</comment>
<protein>
    <recommendedName>
        <fullName evidence="2">RecF/RecN/SMC N-terminal domain-containing protein</fullName>
    </recommendedName>
</protein>
<sequence length="737" mass="83031">MYLKSIELSGFKSFAKKGELEFSAPITAVVGPNGSGKSNVAEGFRFVLGEQSMKSMRSKRGEDLIWGGSHSIARMNRGSVKVVFDNTKRLLDVDFDEVSIERIVHRDGGNEYRINGSPVRLKDVVELLAGAHIGASGHHIISQGEADKILNANLRERREAVEDALGLTVYHYKLAQSERKLERTNENISQVQSLRREIAPHIKFLSNQVKKLEKAREMREELKGKLREYLKREEIFLTLFEKRIKTEKNEPVNELASLTRELSTARRVLESSSGEDEKSKEVLSIERALSEVRNSRDALSRELGRIEGQLSFAKRHAEKVAISAVPFSELESFMESVSAELSEAQSATEITTVRSLLVRIKERVAAFLSERRSGGAGVEGDTEVAALQEEKSAIEEKLESLSKKEGELSKTYSELKEEIEAGKDEERVAEREVFRITTRKQEVESVLRDLERQESELTRLVDEFKRDREEGVVLVGRDILSYTDEHISNESVEAEDRHIQEERRRDIERLKIRLEEYCSGSGEDVMKEYEEATERDAFLVREIEDLEKSAESLQELITTLTDELETQFKDGIAKINSEFQHFFEILFGGGTASLSVVRATPKRRRSDAAILEEVPEEESETGIDISISLPRKKVKGLEMLSGGERALTSIALLFAMSQVNPPPFLILDETDAALDEANSRKYGQMIRELAKKTQLILITHNRETMSTAGVLYGVTMGADGVSKLLSVKFEEAVKVAK</sequence>
<organism evidence="3 4">
    <name type="scientific">Candidatus Kaiserbacteria bacterium CG10_big_fil_rev_8_21_14_0_10_49_17</name>
    <dbReference type="NCBI Taxonomy" id="1974609"/>
    <lineage>
        <taxon>Bacteria</taxon>
        <taxon>Candidatus Kaiseribacteriota</taxon>
    </lineage>
</organism>
<evidence type="ECO:0000256" key="1">
    <source>
        <dbReference type="SAM" id="Coils"/>
    </source>
</evidence>
<dbReference type="InterPro" id="IPR003395">
    <property type="entry name" value="RecF/RecN/SMC_N"/>
</dbReference>
<dbReference type="PANTHER" id="PTHR43977">
    <property type="entry name" value="STRUCTURAL MAINTENANCE OF CHROMOSOMES PROTEIN 3"/>
    <property type="match status" value="1"/>
</dbReference>